<gene>
    <name evidence="1" type="ORF">RIF29_38960</name>
</gene>
<reference evidence="1 2" key="1">
    <citation type="submission" date="2024-01" db="EMBL/GenBank/DDBJ databases">
        <title>The genomes of 5 underutilized Papilionoideae crops provide insights into root nodulation and disease resistanc.</title>
        <authorList>
            <person name="Yuan L."/>
        </authorList>
    </citation>
    <scope>NUCLEOTIDE SEQUENCE [LARGE SCALE GENOMIC DNA]</scope>
    <source>
        <strain evidence="1">ZHUSHIDOU_FW_LH</strain>
        <tissue evidence="1">Leaf</tissue>
    </source>
</reference>
<dbReference type="AlphaFoldDB" id="A0AAN9HQ83"/>
<dbReference type="Proteomes" id="UP001372338">
    <property type="component" value="Unassembled WGS sequence"/>
</dbReference>
<evidence type="ECO:0000313" key="2">
    <source>
        <dbReference type="Proteomes" id="UP001372338"/>
    </source>
</evidence>
<evidence type="ECO:0000313" key="1">
    <source>
        <dbReference type="EMBL" id="KAK7244142.1"/>
    </source>
</evidence>
<sequence>MSSTTTSRVPALPSLHCQPHLRALRRPPLVPSSCSTRAFAALRQSSVVSSSCSSHQYRLHCSVAATISTATSKPTGELVDSAMKLVISHILEDSVNDWREACSRVIPMLYYVYIAYVDWKEEKRKPTL</sequence>
<organism evidence="1 2">
    <name type="scientific">Crotalaria pallida</name>
    <name type="common">Smooth rattlebox</name>
    <name type="synonym">Crotalaria striata</name>
    <dbReference type="NCBI Taxonomy" id="3830"/>
    <lineage>
        <taxon>Eukaryota</taxon>
        <taxon>Viridiplantae</taxon>
        <taxon>Streptophyta</taxon>
        <taxon>Embryophyta</taxon>
        <taxon>Tracheophyta</taxon>
        <taxon>Spermatophyta</taxon>
        <taxon>Magnoliopsida</taxon>
        <taxon>eudicotyledons</taxon>
        <taxon>Gunneridae</taxon>
        <taxon>Pentapetalae</taxon>
        <taxon>rosids</taxon>
        <taxon>fabids</taxon>
        <taxon>Fabales</taxon>
        <taxon>Fabaceae</taxon>
        <taxon>Papilionoideae</taxon>
        <taxon>50 kb inversion clade</taxon>
        <taxon>genistoids sensu lato</taxon>
        <taxon>core genistoids</taxon>
        <taxon>Crotalarieae</taxon>
        <taxon>Crotalaria</taxon>
    </lineage>
</organism>
<protein>
    <submittedName>
        <fullName evidence="1">Uncharacterized protein</fullName>
    </submittedName>
</protein>
<proteinExistence type="predicted"/>
<dbReference type="EMBL" id="JAYWIO010000008">
    <property type="protein sequence ID" value="KAK7244142.1"/>
    <property type="molecule type" value="Genomic_DNA"/>
</dbReference>
<accession>A0AAN9HQ83</accession>
<keyword evidence="2" id="KW-1185">Reference proteome</keyword>
<name>A0AAN9HQ83_CROPI</name>
<comment type="caution">
    <text evidence="1">The sequence shown here is derived from an EMBL/GenBank/DDBJ whole genome shotgun (WGS) entry which is preliminary data.</text>
</comment>